<evidence type="ECO:0000256" key="5">
    <source>
        <dbReference type="ARBA" id="ARBA00022723"/>
    </source>
</evidence>
<proteinExistence type="predicted"/>
<protein>
    <recommendedName>
        <fullName evidence="3">phosphoserine phosphatase</fullName>
        <ecNumber evidence="3">3.1.3.3</ecNumber>
    </recommendedName>
</protein>
<evidence type="ECO:0000256" key="9">
    <source>
        <dbReference type="ARBA" id="ARBA00048138"/>
    </source>
</evidence>
<comment type="catalytic activity">
    <reaction evidence="10">
        <text>O-phospho-D-serine + H2O = D-serine + phosphate</text>
        <dbReference type="Rhea" id="RHEA:24873"/>
        <dbReference type="ChEBI" id="CHEBI:15377"/>
        <dbReference type="ChEBI" id="CHEBI:35247"/>
        <dbReference type="ChEBI" id="CHEBI:43474"/>
        <dbReference type="ChEBI" id="CHEBI:58680"/>
        <dbReference type="EC" id="3.1.3.3"/>
    </reaction>
</comment>
<comment type="catalytic activity">
    <reaction evidence="9">
        <text>O-phospho-L-serine + H2O = L-serine + phosphate</text>
        <dbReference type="Rhea" id="RHEA:21208"/>
        <dbReference type="ChEBI" id="CHEBI:15377"/>
        <dbReference type="ChEBI" id="CHEBI:33384"/>
        <dbReference type="ChEBI" id="CHEBI:43474"/>
        <dbReference type="ChEBI" id="CHEBI:57524"/>
        <dbReference type="EC" id="3.1.3.3"/>
    </reaction>
</comment>
<dbReference type="PANTHER" id="PTHR43344">
    <property type="entry name" value="PHOSPHOSERINE PHOSPHATASE"/>
    <property type="match status" value="1"/>
</dbReference>
<dbReference type="GO" id="GO:0006564">
    <property type="term" value="P:L-serine biosynthetic process"/>
    <property type="evidence" value="ECO:0007669"/>
    <property type="project" value="UniProtKB-KW"/>
</dbReference>
<dbReference type="InterPro" id="IPR036412">
    <property type="entry name" value="HAD-like_sf"/>
</dbReference>
<evidence type="ECO:0000256" key="4">
    <source>
        <dbReference type="ARBA" id="ARBA00022605"/>
    </source>
</evidence>
<organism evidence="11 12">
    <name type="scientific">Candidatus Roizmanbacteria bacterium CG07_land_8_20_14_0_80_34_15</name>
    <dbReference type="NCBI Taxonomy" id="1974849"/>
    <lineage>
        <taxon>Bacteria</taxon>
        <taxon>Candidatus Roizmaniibacteriota</taxon>
    </lineage>
</organism>
<comment type="pathway">
    <text evidence="2">Amino-acid biosynthesis; L-serine biosynthesis; L-serine from 3-phospho-D-glycerate: step 3/3.</text>
</comment>
<name>A0A2M6YVI1_9BACT</name>
<comment type="caution">
    <text evidence="11">The sequence shown here is derived from an EMBL/GenBank/DDBJ whole genome shotgun (WGS) entry which is preliminary data.</text>
</comment>
<evidence type="ECO:0000256" key="6">
    <source>
        <dbReference type="ARBA" id="ARBA00022801"/>
    </source>
</evidence>
<dbReference type="InterPro" id="IPR050582">
    <property type="entry name" value="HAD-like_SerB"/>
</dbReference>
<dbReference type="InterPro" id="IPR023214">
    <property type="entry name" value="HAD_sf"/>
</dbReference>
<keyword evidence="6" id="KW-0378">Hydrolase</keyword>
<dbReference type="Gene3D" id="1.10.150.210">
    <property type="entry name" value="Phosphoserine phosphatase, domain 2"/>
    <property type="match status" value="1"/>
</dbReference>
<keyword evidence="4" id="KW-0028">Amino-acid biosynthesis</keyword>
<keyword evidence="5" id="KW-0479">Metal-binding</keyword>
<dbReference type="Gene3D" id="3.40.50.1000">
    <property type="entry name" value="HAD superfamily/HAD-like"/>
    <property type="match status" value="1"/>
</dbReference>
<dbReference type="AlphaFoldDB" id="A0A2M6YVI1"/>
<comment type="cofactor">
    <cofactor evidence="1">
        <name>Mg(2+)</name>
        <dbReference type="ChEBI" id="CHEBI:18420"/>
    </cofactor>
</comment>
<evidence type="ECO:0000256" key="1">
    <source>
        <dbReference type="ARBA" id="ARBA00001946"/>
    </source>
</evidence>
<dbReference type="GO" id="GO:0036424">
    <property type="term" value="F:L-phosphoserine phosphatase activity"/>
    <property type="evidence" value="ECO:0007669"/>
    <property type="project" value="TreeGrafter"/>
</dbReference>
<evidence type="ECO:0000313" key="12">
    <source>
        <dbReference type="Proteomes" id="UP000230184"/>
    </source>
</evidence>
<sequence>MTEKIRQLENKSKPYLLDHKFYHRVAIDVDSCLTGIEGIDLLAKIRGVGKTVTEMTRNAMGEGGSFNVALARRLELIQPKEKDLDYVANIYIKNIVKDARVVIELLQANGVDTMLLSGGFRNSIIPLAKFIGIPEQNIYANDLFFNEEGEYLGFDGGNLLSQEKGKKKQIEKLKHKKTGFYAIIGDGVSELETEPETDFRIGFGGFVQRERVMKEADIFLSEPTFTPLILLLLDPQKIRKIFYEQLENREILIKAFNSMSGVLFRERAKPLQQSIIELYEEFVFYTKFISPDRIHPCSMDDNGLFSLVQ</sequence>
<dbReference type="GO" id="GO:0000287">
    <property type="term" value="F:magnesium ion binding"/>
    <property type="evidence" value="ECO:0007669"/>
    <property type="project" value="TreeGrafter"/>
</dbReference>
<dbReference type="EMBL" id="PEWY01000012">
    <property type="protein sequence ID" value="PIU37510.1"/>
    <property type="molecule type" value="Genomic_DNA"/>
</dbReference>
<dbReference type="GO" id="GO:0005737">
    <property type="term" value="C:cytoplasm"/>
    <property type="evidence" value="ECO:0007669"/>
    <property type="project" value="TreeGrafter"/>
</dbReference>
<accession>A0A2M6YVI1</accession>
<dbReference type="EC" id="3.1.3.3" evidence="3"/>
<evidence type="ECO:0000313" key="11">
    <source>
        <dbReference type="EMBL" id="PIU37510.1"/>
    </source>
</evidence>
<dbReference type="Proteomes" id="UP000230184">
    <property type="component" value="Unassembled WGS sequence"/>
</dbReference>
<keyword evidence="7" id="KW-0460">Magnesium</keyword>
<gene>
    <name evidence="11" type="ORF">COT02_00375</name>
</gene>
<dbReference type="NCBIfam" id="TIGR01488">
    <property type="entry name" value="HAD-SF-IB"/>
    <property type="match status" value="1"/>
</dbReference>
<evidence type="ECO:0000256" key="10">
    <source>
        <dbReference type="ARBA" id="ARBA00048523"/>
    </source>
</evidence>
<reference evidence="12" key="1">
    <citation type="submission" date="2017-09" db="EMBL/GenBank/DDBJ databases">
        <title>Depth-based differentiation of microbial function through sediment-hosted aquifers and enrichment of novel symbionts in the deep terrestrial subsurface.</title>
        <authorList>
            <person name="Probst A.J."/>
            <person name="Ladd B."/>
            <person name="Jarett J.K."/>
            <person name="Geller-Mcgrath D.E."/>
            <person name="Sieber C.M.K."/>
            <person name="Emerson J.B."/>
            <person name="Anantharaman K."/>
            <person name="Thomas B.C."/>
            <person name="Malmstrom R."/>
            <person name="Stieglmeier M."/>
            <person name="Klingl A."/>
            <person name="Woyke T."/>
            <person name="Ryan C.M."/>
            <person name="Banfield J.F."/>
        </authorList>
    </citation>
    <scope>NUCLEOTIDE SEQUENCE [LARGE SCALE GENOMIC DNA]</scope>
</reference>
<dbReference type="PANTHER" id="PTHR43344:SF2">
    <property type="entry name" value="PHOSPHOSERINE PHOSPHATASE"/>
    <property type="match status" value="1"/>
</dbReference>
<dbReference type="SUPFAM" id="SSF56784">
    <property type="entry name" value="HAD-like"/>
    <property type="match status" value="1"/>
</dbReference>
<evidence type="ECO:0000256" key="8">
    <source>
        <dbReference type="ARBA" id="ARBA00023299"/>
    </source>
</evidence>
<evidence type="ECO:0000256" key="3">
    <source>
        <dbReference type="ARBA" id="ARBA00012640"/>
    </source>
</evidence>
<evidence type="ECO:0000256" key="7">
    <source>
        <dbReference type="ARBA" id="ARBA00022842"/>
    </source>
</evidence>
<evidence type="ECO:0000256" key="2">
    <source>
        <dbReference type="ARBA" id="ARBA00005135"/>
    </source>
</evidence>
<keyword evidence="8" id="KW-0718">Serine biosynthesis</keyword>